<dbReference type="InterPro" id="IPR011032">
    <property type="entry name" value="GroES-like_sf"/>
</dbReference>
<dbReference type="Proteomes" id="UP000294547">
    <property type="component" value="Unassembled WGS sequence"/>
</dbReference>
<dbReference type="SUPFAM" id="SSF50129">
    <property type="entry name" value="GroES-like"/>
    <property type="match status" value="1"/>
</dbReference>
<dbReference type="SUPFAM" id="SSF51735">
    <property type="entry name" value="NAD(P)-binding Rossmann-fold domains"/>
    <property type="match status" value="1"/>
</dbReference>
<evidence type="ECO:0000259" key="2">
    <source>
        <dbReference type="Pfam" id="PF08240"/>
    </source>
</evidence>
<protein>
    <submittedName>
        <fullName evidence="3">(R,R)-butanediol dehydrogenase/meso-butanediol dehydrogenase/diacetyl reductase</fullName>
    </submittedName>
</protein>
<proteinExistence type="predicted"/>
<sequence>MKAVRLHAAGDLRVEDLPEPGAPGPGEVSLKVLAAGICGSDVHNFRTGQWLTGTPRVAGHEFSAEVVAVGGGVAGLAPGDRVVADSRFWCGDCDACRAGRRNLCRRLGFVGEVCDGGFAPFTVLPARLVEKVPAGTDPVAAAMAEPLAVALHAIRRLPVPAGAPVLVAGCGPIGGLVALLVSRLHDGPLLVADRNAARLALVAGETGAEPIDLADGAGRVRHAFDATGSVAVVEALVRGLGGGGGLCLVGISHGAFPLDPNLLVEREIALVGSHAFTDELPEVVAMLEGLSPALRRFVDGEHGLDDAPAAYARIIAGEATGLKTILRPV</sequence>
<dbReference type="InterPro" id="IPR050129">
    <property type="entry name" value="Zn_alcohol_dh"/>
</dbReference>
<dbReference type="OrthoDB" id="9809185at2"/>
<dbReference type="Gene3D" id="3.40.50.720">
    <property type="entry name" value="NAD(P)-binding Rossmann-like Domain"/>
    <property type="match status" value="1"/>
</dbReference>
<dbReference type="InterPro" id="IPR036291">
    <property type="entry name" value="NAD(P)-bd_dom_sf"/>
</dbReference>
<dbReference type="InterPro" id="IPR013154">
    <property type="entry name" value="ADH-like_N"/>
</dbReference>
<accession>A0A4R6RAZ5</accession>
<dbReference type="PANTHER" id="PTHR43401">
    <property type="entry name" value="L-THREONINE 3-DEHYDROGENASE"/>
    <property type="match status" value="1"/>
</dbReference>
<reference evidence="3 4" key="1">
    <citation type="submission" date="2019-03" db="EMBL/GenBank/DDBJ databases">
        <title>Genomic Encyclopedia of Type Strains, Phase IV (KMG-IV): sequencing the most valuable type-strain genomes for metagenomic binning, comparative biology and taxonomic classification.</title>
        <authorList>
            <person name="Goeker M."/>
        </authorList>
    </citation>
    <scope>NUCLEOTIDE SEQUENCE [LARGE SCALE GENOMIC DNA]</scope>
    <source>
        <strain evidence="3 4">DSM 102969</strain>
    </source>
</reference>
<gene>
    <name evidence="3" type="ORF">EDD54_3061</name>
</gene>
<organism evidence="3 4">
    <name type="scientific">Oharaeibacter diazotrophicus</name>
    <dbReference type="NCBI Taxonomy" id="1920512"/>
    <lineage>
        <taxon>Bacteria</taxon>
        <taxon>Pseudomonadati</taxon>
        <taxon>Pseudomonadota</taxon>
        <taxon>Alphaproteobacteria</taxon>
        <taxon>Hyphomicrobiales</taxon>
        <taxon>Pleomorphomonadaceae</taxon>
        <taxon>Oharaeibacter</taxon>
    </lineage>
</organism>
<dbReference type="PANTHER" id="PTHR43401:SF2">
    <property type="entry name" value="L-THREONINE 3-DEHYDROGENASE"/>
    <property type="match status" value="1"/>
</dbReference>
<feature type="domain" description="Alcohol dehydrogenase-like N-terminal" evidence="2">
    <location>
        <begin position="24"/>
        <end position="133"/>
    </location>
</feature>
<dbReference type="AlphaFoldDB" id="A0A4R6RAZ5"/>
<comment type="caution">
    <text evidence="3">The sequence shown here is derived from an EMBL/GenBank/DDBJ whole genome shotgun (WGS) entry which is preliminary data.</text>
</comment>
<name>A0A4R6RAZ5_9HYPH</name>
<keyword evidence="4" id="KW-1185">Reference proteome</keyword>
<dbReference type="GO" id="GO:0016491">
    <property type="term" value="F:oxidoreductase activity"/>
    <property type="evidence" value="ECO:0007669"/>
    <property type="project" value="UniProtKB-KW"/>
</dbReference>
<evidence type="ECO:0000256" key="1">
    <source>
        <dbReference type="ARBA" id="ARBA00023002"/>
    </source>
</evidence>
<dbReference type="Gene3D" id="3.90.180.10">
    <property type="entry name" value="Medium-chain alcohol dehydrogenases, catalytic domain"/>
    <property type="match status" value="1"/>
</dbReference>
<dbReference type="RefSeq" id="WP_126537779.1">
    <property type="nucleotide sequence ID" value="NZ_BSPM01000009.1"/>
</dbReference>
<dbReference type="EMBL" id="SNXY01000009">
    <property type="protein sequence ID" value="TDP83105.1"/>
    <property type="molecule type" value="Genomic_DNA"/>
</dbReference>
<evidence type="ECO:0000313" key="4">
    <source>
        <dbReference type="Proteomes" id="UP000294547"/>
    </source>
</evidence>
<dbReference type="Pfam" id="PF08240">
    <property type="entry name" value="ADH_N"/>
    <property type="match status" value="1"/>
</dbReference>
<evidence type="ECO:0000313" key="3">
    <source>
        <dbReference type="EMBL" id="TDP83105.1"/>
    </source>
</evidence>
<keyword evidence="1" id="KW-0560">Oxidoreductase</keyword>